<dbReference type="EMBL" id="LT598466">
    <property type="protein sequence ID" value="SCU84301.1"/>
    <property type="molecule type" value="Genomic_DNA"/>
</dbReference>
<accession>A0A1G4J3W9</accession>
<dbReference type="GO" id="GO:0005730">
    <property type="term" value="C:nucleolus"/>
    <property type="evidence" value="ECO:0007669"/>
    <property type="project" value="UniProtKB-SubCell"/>
</dbReference>
<reference evidence="6" key="1">
    <citation type="submission" date="2016-03" db="EMBL/GenBank/DDBJ databases">
        <authorList>
            <person name="Devillers H."/>
        </authorList>
    </citation>
    <scope>NUCLEOTIDE SEQUENCE [LARGE SCALE GENOMIC DNA]</scope>
</reference>
<proteinExistence type="inferred from homology"/>
<comment type="subcellular location">
    <subcellularLocation>
        <location evidence="4">Nucleus</location>
        <location evidence="4">Nucleolus</location>
    </subcellularLocation>
</comment>
<evidence type="ECO:0000313" key="6">
    <source>
        <dbReference type="Proteomes" id="UP000191024"/>
    </source>
</evidence>
<evidence type="ECO:0000256" key="3">
    <source>
        <dbReference type="ARBA" id="ARBA00022691"/>
    </source>
</evidence>
<feature type="binding site" evidence="4">
    <location>
        <position position="173"/>
    </location>
    <ligand>
        <name>S-adenosyl-L-methionine</name>
        <dbReference type="ChEBI" id="CHEBI:59789"/>
    </ligand>
</feature>
<dbReference type="InterPro" id="IPR021867">
    <property type="entry name" value="Bmt2/SAMTOR"/>
</dbReference>
<comment type="function">
    <text evidence="4">S-adenosyl-L-methionine-dependent methyltransferase that specifically methylates the N(1) position of an adenine present in helix 65 in 25S rRNA.</text>
</comment>
<dbReference type="OrthoDB" id="5954793at2759"/>
<keyword evidence="1 4" id="KW-0489">Methyltransferase</keyword>
<keyword evidence="4" id="KW-0539">Nucleus</keyword>
<dbReference type="PANTHER" id="PTHR21008">
    <property type="entry name" value="S-ADENOSYLMETHIONINE SENSOR UPSTREAM OF MTORC1-RELATED"/>
    <property type="match status" value="1"/>
</dbReference>
<dbReference type="GO" id="GO:0016433">
    <property type="term" value="F:rRNA (adenine) methyltransferase activity"/>
    <property type="evidence" value="ECO:0007669"/>
    <property type="project" value="UniProtKB-UniRule"/>
</dbReference>
<dbReference type="Pfam" id="PF11968">
    <property type="entry name" value="Bmt2"/>
    <property type="match status" value="1"/>
</dbReference>
<keyword evidence="3 4" id="KW-0949">S-adenosyl-L-methionine</keyword>
<dbReference type="STRING" id="1230905.A0A1G4J3W9"/>
<organism evidence="5 6">
    <name type="scientific">Lachancea mirantina</name>
    <dbReference type="NCBI Taxonomy" id="1230905"/>
    <lineage>
        <taxon>Eukaryota</taxon>
        <taxon>Fungi</taxon>
        <taxon>Dikarya</taxon>
        <taxon>Ascomycota</taxon>
        <taxon>Saccharomycotina</taxon>
        <taxon>Saccharomycetes</taxon>
        <taxon>Saccharomycetales</taxon>
        <taxon>Saccharomycetaceae</taxon>
        <taxon>Lachancea</taxon>
    </lineage>
</organism>
<evidence type="ECO:0000256" key="4">
    <source>
        <dbReference type="HAMAP-Rule" id="MF_03044"/>
    </source>
</evidence>
<comment type="similarity">
    <text evidence="4">Belongs to the BMT2 family.</text>
</comment>
<evidence type="ECO:0000256" key="2">
    <source>
        <dbReference type="ARBA" id="ARBA00022679"/>
    </source>
</evidence>
<dbReference type="EC" id="2.1.1.-" evidence="4"/>
<dbReference type="InterPro" id="IPR029063">
    <property type="entry name" value="SAM-dependent_MTases_sf"/>
</dbReference>
<gene>
    <name evidence="4" type="primary">BMT2</name>
    <name evidence="5" type="ORF">LAMI_0C06986G</name>
</gene>
<name>A0A1G4J3W9_9SACH</name>
<evidence type="ECO:0000313" key="5">
    <source>
        <dbReference type="EMBL" id="SCU84301.1"/>
    </source>
</evidence>
<keyword evidence="6" id="KW-1185">Reference proteome</keyword>
<dbReference type="PANTHER" id="PTHR21008:SF1">
    <property type="entry name" value="25S RRNA (ADENINE(2142)-N(1))-METHYLTRANSFERASE"/>
    <property type="match status" value="1"/>
</dbReference>
<feature type="binding site" evidence="4">
    <location>
        <position position="194"/>
    </location>
    <ligand>
        <name>S-adenosyl-L-methionine</name>
        <dbReference type="ChEBI" id="CHEBI:59789"/>
    </ligand>
</feature>
<sequence length="337" mass="38585">MLSSRNRKTISGRFIVKKEPKIKPTVARRVIRRFHFLIGKRQIICSRLGVVLVSSDEEANKGCIETWVRNSKLQEKYDRGMKTQSQQLEKHLLKLRDISNTGVLVELLGYLMNEIYTKGGLKNYQMASTVGQDRNRGGDSSKVLIPWLRELGLKSQRDHGCDRGNPRRALEIGSLSSKNAISTCGIFDPVVRIDLNSTGEGISKQDFMDRPLPKHESERFDLISCSLVLNFVPTPQLRGEMLKRFSHFLKRGTDQAFLFVVLPRPCIDNSRHMSDQWFSEMMESLNYKKLRRHVTHKIIYYLFAVATRLPPKHIGGKFKLKPVVKDAAGMNNFAILL</sequence>
<evidence type="ECO:0000256" key="1">
    <source>
        <dbReference type="ARBA" id="ARBA00022603"/>
    </source>
</evidence>
<dbReference type="AlphaFoldDB" id="A0A1G4J3W9"/>
<dbReference type="Proteomes" id="UP000191024">
    <property type="component" value="Chromosome C"/>
</dbReference>
<keyword evidence="2 4" id="KW-0808">Transferase</keyword>
<dbReference type="SUPFAM" id="SSF53335">
    <property type="entry name" value="S-adenosyl-L-methionine-dependent methyltransferases"/>
    <property type="match status" value="1"/>
</dbReference>
<protein>
    <recommendedName>
        <fullName evidence="4">25S rRNA adenine-N(1) methyltransferase</fullName>
        <ecNumber evidence="4">2.1.1.-</ecNumber>
    </recommendedName>
</protein>
<dbReference type="HAMAP" id="MF_03044">
    <property type="entry name" value="BMT2"/>
    <property type="match status" value="1"/>
</dbReference>